<keyword evidence="2" id="KW-0255">Endonuclease</keyword>
<organism evidence="2 3">
    <name type="scientific">Cyanobacterium aponinum 0216</name>
    <dbReference type="NCBI Taxonomy" id="2676140"/>
    <lineage>
        <taxon>Bacteria</taxon>
        <taxon>Bacillati</taxon>
        <taxon>Cyanobacteriota</taxon>
        <taxon>Cyanophyceae</taxon>
        <taxon>Oscillatoriophycideae</taxon>
        <taxon>Chroococcales</taxon>
        <taxon>Geminocystaceae</taxon>
        <taxon>Cyanobacterium</taxon>
    </lineage>
</organism>
<dbReference type="GO" id="GO:0004519">
    <property type="term" value="F:endonuclease activity"/>
    <property type="evidence" value="ECO:0007669"/>
    <property type="project" value="UniProtKB-KW"/>
</dbReference>
<dbReference type="PANTHER" id="PTHR34107:SF5">
    <property type="entry name" value="SLL1355 PROTEIN"/>
    <property type="match status" value="1"/>
</dbReference>
<dbReference type="Proteomes" id="UP000437131">
    <property type="component" value="Unassembled WGS sequence"/>
</dbReference>
<gene>
    <name evidence="2" type="ORF">GGC33_03415</name>
</gene>
<dbReference type="SUPFAM" id="SSF52980">
    <property type="entry name" value="Restriction endonuclease-like"/>
    <property type="match status" value="1"/>
</dbReference>
<dbReference type="Gene3D" id="3.90.1570.10">
    <property type="entry name" value="tt1808, chain A"/>
    <property type="match status" value="1"/>
</dbReference>
<keyword evidence="2" id="KW-0540">Nuclease</keyword>
<sequence length="187" mass="21697">MFTQAEKRISLEDFLQLPETKPIKEFINGYVYEKPIPKGKHSTIQTFLTTAINQQGFINKKCCAFTELRCNFDERSIVPNISIINWEKIPKDEQGEIANIIEIAPDWIIEILSPQQSSIRVIDNILFALNHGSQIGWLIDPQERIIMTFLPNQQPQIKQNQDLLPVLSSLSHWQICPQEIFNYLTFI</sequence>
<reference evidence="2 3" key="1">
    <citation type="submission" date="2019-11" db="EMBL/GenBank/DDBJ databases">
        <title>Isolation of a new High Light Tolerant Cyanobacteria.</title>
        <authorList>
            <person name="Dobson Z."/>
            <person name="Vaughn N."/>
            <person name="Vaughn M."/>
            <person name="Fromme P."/>
            <person name="Mazor Y."/>
        </authorList>
    </citation>
    <scope>NUCLEOTIDE SEQUENCE [LARGE SCALE GENOMIC DNA]</scope>
    <source>
        <strain evidence="2 3">0216</strain>
    </source>
</reference>
<keyword evidence="2" id="KW-0378">Hydrolase</keyword>
<feature type="domain" description="Putative restriction endonuclease" evidence="1">
    <location>
        <begin position="11"/>
        <end position="174"/>
    </location>
</feature>
<dbReference type="CDD" id="cd06260">
    <property type="entry name" value="DUF820-like"/>
    <property type="match status" value="1"/>
</dbReference>
<dbReference type="InterPro" id="IPR012296">
    <property type="entry name" value="Nuclease_put_TT1808"/>
</dbReference>
<accession>A0A844GSC9</accession>
<evidence type="ECO:0000313" key="3">
    <source>
        <dbReference type="Proteomes" id="UP000437131"/>
    </source>
</evidence>
<dbReference type="InterPro" id="IPR008538">
    <property type="entry name" value="Uma2"/>
</dbReference>
<dbReference type="InterPro" id="IPR011335">
    <property type="entry name" value="Restrct_endonuc-II-like"/>
</dbReference>
<protein>
    <submittedName>
        <fullName evidence="2">Uma2 family endonuclease</fullName>
    </submittedName>
</protein>
<dbReference type="EMBL" id="WMIA01000002">
    <property type="protein sequence ID" value="MTF37971.1"/>
    <property type="molecule type" value="Genomic_DNA"/>
</dbReference>
<dbReference type="PANTHER" id="PTHR34107">
    <property type="entry name" value="SLL0198 PROTEIN-RELATED"/>
    <property type="match status" value="1"/>
</dbReference>
<name>A0A844GSC9_9CHRO</name>
<proteinExistence type="predicted"/>
<comment type="caution">
    <text evidence="2">The sequence shown here is derived from an EMBL/GenBank/DDBJ whole genome shotgun (WGS) entry which is preliminary data.</text>
</comment>
<dbReference type="RefSeq" id="WP_155082829.1">
    <property type="nucleotide sequence ID" value="NZ_WMIA01000002.1"/>
</dbReference>
<dbReference type="AlphaFoldDB" id="A0A844GSC9"/>
<evidence type="ECO:0000259" key="1">
    <source>
        <dbReference type="Pfam" id="PF05685"/>
    </source>
</evidence>
<evidence type="ECO:0000313" key="2">
    <source>
        <dbReference type="EMBL" id="MTF37971.1"/>
    </source>
</evidence>
<dbReference type="Pfam" id="PF05685">
    <property type="entry name" value="Uma2"/>
    <property type="match status" value="1"/>
</dbReference>